<evidence type="ECO:0000313" key="4">
    <source>
        <dbReference type="Proteomes" id="UP001144352"/>
    </source>
</evidence>
<dbReference type="PRINTS" id="PR00080">
    <property type="entry name" value="SDRFAMILY"/>
</dbReference>
<dbReference type="Proteomes" id="UP001144352">
    <property type="component" value="Unassembled WGS sequence"/>
</dbReference>
<dbReference type="RefSeq" id="WP_214187563.1">
    <property type="nucleotide sequence ID" value="NZ_BSDS01000001.1"/>
</dbReference>
<dbReference type="NCBIfam" id="NF009466">
    <property type="entry name" value="PRK12826.1-2"/>
    <property type="match status" value="1"/>
</dbReference>
<organism evidence="3 4">
    <name type="scientific">Geobacter hydrogenophilus</name>
    <dbReference type="NCBI Taxonomy" id="40983"/>
    <lineage>
        <taxon>Bacteria</taxon>
        <taxon>Pseudomonadati</taxon>
        <taxon>Thermodesulfobacteriota</taxon>
        <taxon>Desulfuromonadia</taxon>
        <taxon>Geobacterales</taxon>
        <taxon>Geobacteraceae</taxon>
        <taxon>Geobacter</taxon>
    </lineage>
</organism>
<dbReference type="GO" id="GO:0016616">
    <property type="term" value="F:oxidoreductase activity, acting on the CH-OH group of donors, NAD or NADP as acceptor"/>
    <property type="evidence" value="ECO:0007669"/>
    <property type="project" value="TreeGrafter"/>
</dbReference>
<dbReference type="EMBL" id="BSDS01000001">
    <property type="protein sequence ID" value="GLI36514.1"/>
    <property type="molecule type" value="Genomic_DNA"/>
</dbReference>
<keyword evidence="4" id="KW-1185">Reference proteome</keyword>
<comment type="caution">
    <text evidence="3">The sequence shown here is derived from an EMBL/GenBank/DDBJ whole genome shotgun (WGS) entry which is preliminary data.</text>
</comment>
<accession>A0A9W6FWZ4</accession>
<dbReference type="PRINTS" id="PR00081">
    <property type="entry name" value="GDHRDH"/>
</dbReference>
<sequence length="268" mass="28553">MNDNLSLQGQVALVTGAATGIGRACALALAAAGADVAVNYRDQPELAAKLVDQIVGETRVRSFSVQADVSVEQDVERMYDAITERFGRIDILVSNAGVQADSVFAQMSLEQWSQVIDVNLTGAFLCARGAVREFLRQPSGLSRALGKIIFTSSVHQVIPWTGHANYAASKGGLMLLMKSIAQELAPKKIRVNAVAPGAIKTDINRDAWEDESAAEDLRKLIPYGRIGEPDDIGPAVAWLASDAADYVTGTTLFIDGGMLLYPGFRTGG</sequence>
<dbReference type="PANTHER" id="PTHR42760">
    <property type="entry name" value="SHORT-CHAIN DEHYDROGENASES/REDUCTASES FAMILY MEMBER"/>
    <property type="match status" value="1"/>
</dbReference>
<evidence type="ECO:0000256" key="1">
    <source>
        <dbReference type="ARBA" id="ARBA00006484"/>
    </source>
</evidence>
<gene>
    <name evidence="3" type="ORF">GHYDROH2_00150</name>
</gene>
<reference evidence="3" key="1">
    <citation type="submission" date="2022-12" db="EMBL/GenBank/DDBJ databases">
        <title>Reference genome sequencing for broad-spectrum identification of bacterial and archaeal isolates by mass spectrometry.</title>
        <authorList>
            <person name="Sekiguchi Y."/>
            <person name="Tourlousse D.M."/>
        </authorList>
    </citation>
    <scope>NUCLEOTIDE SEQUENCE</scope>
    <source>
        <strain evidence="3">H2</strain>
    </source>
</reference>
<dbReference type="NCBIfam" id="NF005559">
    <property type="entry name" value="PRK07231.1"/>
    <property type="match status" value="1"/>
</dbReference>
<dbReference type="InterPro" id="IPR020904">
    <property type="entry name" value="Sc_DH/Rdtase_CS"/>
</dbReference>
<dbReference type="Pfam" id="PF13561">
    <property type="entry name" value="adh_short_C2"/>
    <property type="match status" value="1"/>
</dbReference>
<comment type="similarity">
    <text evidence="1">Belongs to the short-chain dehydrogenases/reductases (SDR) family.</text>
</comment>
<feature type="domain" description="Ketoreductase" evidence="2">
    <location>
        <begin position="10"/>
        <end position="202"/>
    </location>
</feature>
<dbReference type="AlphaFoldDB" id="A0A9W6FWZ4"/>
<evidence type="ECO:0000259" key="2">
    <source>
        <dbReference type="SMART" id="SM00822"/>
    </source>
</evidence>
<dbReference type="PANTHER" id="PTHR42760:SF132">
    <property type="entry name" value="SHORT-CHAIN DEHYDROGENASE_REDUCTASE FAMILY PROTEIN"/>
    <property type="match status" value="1"/>
</dbReference>
<dbReference type="Gene3D" id="3.40.50.720">
    <property type="entry name" value="NAD(P)-binding Rossmann-like Domain"/>
    <property type="match status" value="1"/>
</dbReference>
<dbReference type="SUPFAM" id="SSF51735">
    <property type="entry name" value="NAD(P)-binding Rossmann-fold domains"/>
    <property type="match status" value="1"/>
</dbReference>
<dbReference type="InterPro" id="IPR036291">
    <property type="entry name" value="NAD(P)-bd_dom_sf"/>
</dbReference>
<dbReference type="SMART" id="SM00822">
    <property type="entry name" value="PKS_KR"/>
    <property type="match status" value="1"/>
</dbReference>
<dbReference type="InterPro" id="IPR057326">
    <property type="entry name" value="KR_dom"/>
</dbReference>
<name>A0A9W6FWZ4_9BACT</name>
<dbReference type="PROSITE" id="PS00061">
    <property type="entry name" value="ADH_SHORT"/>
    <property type="match status" value="1"/>
</dbReference>
<proteinExistence type="inferred from homology"/>
<protein>
    <submittedName>
        <fullName evidence="3">Glucose-1-dehydrogenase</fullName>
    </submittedName>
</protein>
<evidence type="ECO:0000313" key="3">
    <source>
        <dbReference type="EMBL" id="GLI36514.1"/>
    </source>
</evidence>
<dbReference type="InterPro" id="IPR002347">
    <property type="entry name" value="SDR_fam"/>
</dbReference>
<dbReference type="FunFam" id="3.40.50.720:FF:000084">
    <property type="entry name" value="Short-chain dehydrogenase reductase"/>
    <property type="match status" value="1"/>
</dbReference>